<keyword evidence="3" id="KW-1185">Reference proteome</keyword>
<evidence type="ECO:0000313" key="3">
    <source>
        <dbReference type="Proteomes" id="UP001497444"/>
    </source>
</evidence>
<feature type="region of interest" description="Disordered" evidence="1">
    <location>
        <begin position="1"/>
        <end position="23"/>
    </location>
</feature>
<evidence type="ECO:0000256" key="1">
    <source>
        <dbReference type="SAM" id="MobiDB-lite"/>
    </source>
</evidence>
<reference evidence="2 3" key="1">
    <citation type="submission" date="2024-02" db="EMBL/GenBank/DDBJ databases">
        <authorList>
            <consortium name="ELIXIR-Norway"/>
            <consortium name="Elixir Norway"/>
        </authorList>
    </citation>
    <scope>NUCLEOTIDE SEQUENCE [LARGE SCALE GENOMIC DNA]</scope>
</reference>
<evidence type="ECO:0000313" key="2">
    <source>
        <dbReference type="EMBL" id="CAK9255699.1"/>
    </source>
</evidence>
<sequence length="124" mass="13919">MRQSFGKFKCNNLNPNGGGGAELPLRQATKTRLLPTDPLIRQCKAPTKLFLRQASPSWEAHSVRKGKTQAKHRPGEMPTPRQGRVSELSKERWRIAQRSPSTVISTDRPLGHFDANHNERGRGV</sequence>
<feature type="compositionally biased region" description="Basic and acidic residues" evidence="1">
    <location>
        <begin position="109"/>
        <end position="124"/>
    </location>
</feature>
<feature type="region of interest" description="Disordered" evidence="1">
    <location>
        <begin position="56"/>
        <end position="124"/>
    </location>
</feature>
<name>A0ABP0VMP2_9BRYO</name>
<proteinExistence type="predicted"/>
<gene>
    <name evidence="2" type="ORF">CSSPJE1EN1_LOCUS1177</name>
</gene>
<dbReference type="Proteomes" id="UP001497444">
    <property type="component" value="Chromosome 1"/>
</dbReference>
<accession>A0ABP0VMP2</accession>
<protein>
    <submittedName>
        <fullName evidence="2">Uncharacterized protein</fullName>
    </submittedName>
</protein>
<organism evidence="2 3">
    <name type="scientific">Sphagnum jensenii</name>
    <dbReference type="NCBI Taxonomy" id="128206"/>
    <lineage>
        <taxon>Eukaryota</taxon>
        <taxon>Viridiplantae</taxon>
        <taxon>Streptophyta</taxon>
        <taxon>Embryophyta</taxon>
        <taxon>Bryophyta</taxon>
        <taxon>Sphagnophytina</taxon>
        <taxon>Sphagnopsida</taxon>
        <taxon>Sphagnales</taxon>
        <taxon>Sphagnaceae</taxon>
        <taxon>Sphagnum</taxon>
    </lineage>
</organism>
<dbReference type="EMBL" id="OZ020096">
    <property type="protein sequence ID" value="CAK9255699.1"/>
    <property type="molecule type" value="Genomic_DNA"/>
</dbReference>
<feature type="compositionally biased region" description="Basic residues" evidence="1">
    <location>
        <begin position="63"/>
        <end position="72"/>
    </location>
</feature>